<evidence type="ECO:0000256" key="3">
    <source>
        <dbReference type="ARBA" id="ARBA00013149"/>
    </source>
</evidence>
<evidence type="ECO:0000256" key="1">
    <source>
        <dbReference type="ARBA" id="ARBA00001974"/>
    </source>
</evidence>
<dbReference type="Gene3D" id="1.25.40.80">
    <property type="match status" value="1"/>
</dbReference>
<dbReference type="InterPro" id="IPR014729">
    <property type="entry name" value="Rossmann-like_a/b/a_fold"/>
</dbReference>
<evidence type="ECO:0000256" key="11">
    <source>
        <dbReference type="ARBA" id="ARBA00031671"/>
    </source>
</evidence>
<keyword evidence="10 14" id="KW-0456">Lyase</keyword>
<keyword evidence="8" id="KW-0238">DNA-binding</keyword>
<dbReference type="GO" id="GO:0003677">
    <property type="term" value="F:DNA binding"/>
    <property type="evidence" value="ECO:0007669"/>
    <property type="project" value="UniProtKB-KW"/>
</dbReference>
<evidence type="ECO:0000256" key="7">
    <source>
        <dbReference type="ARBA" id="ARBA00022827"/>
    </source>
</evidence>
<dbReference type="GO" id="GO:0003904">
    <property type="term" value="F:deoxyribodipyrimidine photo-lyase activity"/>
    <property type="evidence" value="ECO:0007669"/>
    <property type="project" value="UniProtKB-EC"/>
</dbReference>
<dbReference type="InterPro" id="IPR036134">
    <property type="entry name" value="Crypto/Photolyase_FAD-like_sf"/>
</dbReference>
<dbReference type="FunFam" id="1.10.579.10:FF:000002">
    <property type="entry name" value="Deoxyribodipyrimidine photolyase"/>
    <property type="match status" value="1"/>
</dbReference>
<dbReference type="EC" id="4.1.99.3" evidence="3"/>
<dbReference type="Gene3D" id="1.10.579.10">
    <property type="entry name" value="DNA Cyclobutane Dipyrimidine Photolyase, subunit A, domain 3"/>
    <property type="match status" value="1"/>
</dbReference>
<protein>
    <recommendedName>
        <fullName evidence="4">Deoxyribodipyrimidine photo-lyase</fullName>
        <ecNumber evidence="3">4.1.99.3</ecNumber>
    </recommendedName>
    <alternativeName>
        <fullName evidence="11">DNA photolyase</fullName>
    </alternativeName>
</protein>
<comment type="similarity">
    <text evidence="2">Belongs to the DNA photolyase class-2 family.</text>
</comment>
<dbReference type="PANTHER" id="PTHR10211">
    <property type="entry name" value="DEOXYRIBODIPYRIMIDINE PHOTOLYASE"/>
    <property type="match status" value="1"/>
</dbReference>
<comment type="catalytic activity">
    <reaction evidence="12">
        <text>cyclobutadipyrimidine (in DNA) = 2 pyrimidine residues (in DNA).</text>
        <dbReference type="EC" id="4.1.99.3"/>
    </reaction>
</comment>
<evidence type="ECO:0000313" key="14">
    <source>
        <dbReference type="EMBL" id="AGC72477.1"/>
    </source>
</evidence>
<keyword evidence="9" id="KW-0234">DNA repair</keyword>
<keyword evidence="7" id="KW-0274">FAD</keyword>
<keyword evidence="6" id="KW-0227">DNA damage</keyword>
<dbReference type="AlphaFoldDB" id="L7VTL1"/>
<dbReference type="InterPro" id="IPR006050">
    <property type="entry name" value="DNA_photolyase_N"/>
</dbReference>
<keyword evidence="5" id="KW-0285">Flavoprotein</keyword>
<evidence type="ECO:0000256" key="2">
    <source>
        <dbReference type="ARBA" id="ARBA00006409"/>
    </source>
</evidence>
<dbReference type="InterPro" id="IPR052219">
    <property type="entry name" value="Photolyase_Class-2"/>
</dbReference>
<dbReference type="Gene3D" id="3.40.50.620">
    <property type="entry name" value="HUPs"/>
    <property type="match status" value="1"/>
</dbReference>
<evidence type="ECO:0000256" key="4">
    <source>
        <dbReference type="ARBA" id="ARBA00014046"/>
    </source>
</evidence>
<comment type="cofactor">
    <cofactor evidence="1">
        <name>FAD</name>
        <dbReference type="ChEBI" id="CHEBI:57692"/>
    </cofactor>
</comment>
<organism evidence="14">
    <name type="scientific">uncultured bacterium A1Q1_fos_499</name>
    <dbReference type="NCBI Taxonomy" id="1256578"/>
    <lineage>
        <taxon>Bacteria</taxon>
        <taxon>environmental samples</taxon>
    </lineage>
</organism>
<evidence type="ECO:0000256" key="9">
    <source>
        <dbReference type="ARBA" id="ARBA00023204"/>
    </source>
</evidence>
<dbReference type="InterPro" id="IPR036155">
    <property type="entry name" value="Crypto/Photolyase_N_sf"/>
</dbReference>
<evidence type="ECO:0000256" key="5">
    <source>
        <dbReference type="ARBA" id="ARBA00022630"/>
    </source>
</evidence>
<feature type="domain" description="Photolyase/cryptochrome alpha/beta" evidence="13">
    <location>
        <begin position="10"/>
        <end position="142"/>
    </location>
</feature>
<evidence type="ECO:0000259" key="13">
    <source>
        <dbReference type="PROSITE" id="PS51645"/>
    </source>
</evidence>
<dbReference type="GO" id="GO:0000719">
    <property type="term" value="P:photoreactive repair"/>
    <property type="evidence" value="ECO:0007669"/>
    <property type="project" value="TreeGrafter"/>
</dbReference>
<evidence type="ECO:0000256" key="8">
    <source>
        <dbReference type="ARBA" id="ARBA00023125"/>
    </source>
</evidence>
<accession>L7VTL1</accession>
<evidence type="ECO:0000256" key="6">
    <source>
        <dbReference type="ARBA" id="ARBA00022763"/>
    </source>
</evidence>
<proteinExistence type="inferred from homology"/>
<reference evidence="14" key="1">
    <citation type="submission" date="2012-09" db="EMBL/GenBank/DDBJ databases">
        <title>Metagenomic Characterization of a Microbial Community in Wastewater Detects High Levels of Antibiotic Resistance.</title>
        <authorList>
            <person name="Abrams M."/>
            <person name="Caldwell A."/>
            <person name="Vandaei E."/>
            <person name="Lee W."/>
            <person name="Perrott J."/>
            <person name="Khan S.Y."/>
            <person name="Ta J."/>
            <person name="Romero D."/>
            <person name="Nguyen V."/>
            <person name="Pourmand N."/>
            <person name="Ouverney C.C."/>
        </authorList>
    </citation>
    <scope>NUCLEOTIDE SEQUENCE</scope>
</reference>
<name>L7VTL1_9BACT</name>
<evidence type="ECO:0000256" key="12">
    <source>
        <dbReference type="ARBA" id="ARBA00033999"/>
    </source>
</evidence>
<evidence type="ECO:0000256" key="10">
    <source>
        <dbReference type="ARBA" id="ARBA00023239"/>
    </source>
</evidence>
<dbReference type="SUPFAM" id="SSF48173">
    <property type="entry name" value="Cryptochrome/photolyase FAD-binding domain"/>
    <property type="match status" value="1"/>
</dbReference>
<dbReference type="PROSITE" id="PS51645">
    <property type="entry name" value="PHR_CRY_ALPHA_BETA"/>
    <property type="match status" value="1"/>
</dbReference>
<sequence>MDRPPRHDGEFVLYWMTAQRRLAWNYALDRAIAWATELGKPLVVLEALRCDYRWANDRIHRFVLEGMAENARRATGKRLLYLPYVEPTPGAGKGLLRALSQRAALIVTDDFPCFFLPRMLDAAARQVECRLESVDGNGLLPLSETDAASPTAYAFRRILQRKLPAFLDSAPAAAPVDRLDLPALKKLSVKEGDRSWDWATDTLLAGDEKALAGLPIDHSVAPGLARGGSQAAEERWSSFLYRKLLLYAENRNQPDEDGASGLSSYLHFGHLSVHQVLHDLAAVERWSPEDVAAGASGARTGWWRMSPSAEAFLDQVVTWREVGYHFCHHRADYDRFSSLPPWALATLAKHATDLRSPRYELDDLAAARTYDPLWNAAQRQLVADGELHNYLRMLWGKKVLEWSATPAEAVATLIELNNRYALDGRNPNSYSGIFWCFGRFDRPWGPERPIFGTVRYMSSANTARKLHLKGYLARHGAQAALLESP</sequence>
<dbReference type="PANTHER" id="PTHR10211:SF0">
    <property type="entry name" value="DEOXYRIBODIPYRIMIDINE PHOTO-LYASE"/>
    <property type="match status" value="1"/>
</dbReference>
<dbReference type="SUPFAM" id="SSF52425">
    <property type="entry name" value="Cryptochrome/photolyase, N-terminal domain"/>
    <property type="match status" value="1"/>
</dbReference>
<dbReference type="EMBL" id="JX649903">
    <property type="protein sequence ID" value="AGC72477.1"/>
    <property type="molecule type" value="Genomic_DNA"/>
</dbReference>